<keyword evidence="5" id="KW-1185">Reference proteome</keyword>
<reference evidence="5" key="1">
    <citation type="submission" date="2013-01" db="EMBL/GenBank/DDBJ databases">
        <title>Draft Genome Sequence of a Mulberry Tree, Morus notabilis C.K. Schneid.</title>
        <authorList>
            <person name="He N."/>
            <person name="Zhao S."/>
        </authorList>
    </citation>
    <scope>NUCLEOTIDE SEQUENCE</scope>
</reference>
<evidence type="ECO:0000313" key="4">
    <source>
        <dbReference type="EMBL" id="EXB66344.1"/>
    </source>
</evidence>
<dbReference type="InterPro" id="IPR036514">
    <property type="entry name" value="SGNH_hydro_sf"/>
</dbReference>
<evidence type="ECO:0000256" key="1">
    <source>
        <dbReference type="ARBA" id="ARBA00008668"/>
    </source>
</evidence>
<dbReference type="SUPFAM" id="SSF52266">
    <property type="entry name" value="SGNH hydrolase"/>
    <property type="match status" value="1"/>
</dbReference>
<evidence type="ECO:0000313" key="5">
    <source>
        <dbReference type="Proteomes" id="UP000030645"/>
    </source>
</evidence>
<gene>
    <name evidence="4" type="ORF">L484_008089</name>
</gene>
<keyword evidence="3" id="KW-0443">Lipid metabolism</keyword>
<protein>
    <submittedName>
        <fullName evidence="4">GDSL esterase/lipase</fullName>
    </submittedName>
</protein>
<comment type="similarity">
    <text evidence="1">Belongs to the 'GDSL' lipolytic enzyme family.</text>
</comment>
<organism evidence="4 5">
    <name type="scientific">Morus notabilis</name>
    <dbReference type="NCBI Taxonomy" id="981085"/>
    <lineage>
        <taxon>Eukaryota</taxon>
        <taxon>Viridiplantae</taxon>
        <taxon>Streptophyta</taxon>
        <taxon>Embryophyta</taxon>
        <taxon>Tracheophyta</taxon>
        <taxon>Spermatophyta</taxon>
        <taxon>Magnoliopsida</taxon>
        <taxon>eudicotyledons</taxon>
        <taxon>Gunneridae</taxon>
        <taxon>Pentapetalae</taxon>
        <taxon>rosids</taxon>
        <taxon>fabids</taxon>
        <taxon>Rosales</taxon>
        <taxon>Moraceae</taxon>
        <taxon>Moreae</taxon>
        <taxon>Morus</taxon>
    </lineage>
</organism>
<name>W9RDK4_9ROSA</name>
<dbReference type="InterPro" id="IPR051058">
    <property type="entry name" value="GDSL_Est/Lipase"/>
</dbReference>
<dbReference type="Pfam" id="PF00657">
    <property type="entry name" value="Lipase_GDSL"/>
    <property type="match status" value="1"/>
</dbReference>
<dbReference type="PANTHER" id="PTHR45648">
    <property type="entry name" value="GDSL LIPASE/ACYLHYDROLASE FAMILY PROTEIN (AFU_ORTHOLOGUE AFUA_4G14700)"/>
    <property type="match status" value="1"/>
</dbReference>
<dbReference type="InterPro" id="IPR035669">
    <property type="entry name" value="SGNH_plant_lipase-like"/>
</dbReference>
<dbReference type="CDD" id="cd01837">
    <property type="entry name" value="SGNH_plant_lipase_like"/>
    <property type="match status" value="1"/>
</dbReference>
<keyword evidence="2" id="KW-0378">Hydrolase</keyword>
<dbReference type="InterPro" id="IPR001087">
    <property type="entry name" value="GDSL"/>
</dbReference>
<sequence length="331" mass="36949">MYVFGDSLVDAGNNNYLVFSLVKANFPHNGIDFPTKKPTGRFCNGKNAVDLLSEIVGLPPSPPYLSVAFKLKKSRNQFLTGANFASGGSGIMNQTNKMFSLSLTKQVGYFLAVHKALNKQLGPTGANKHFSKSLFLIVTGSNDIFSYFGSDELRNKSTPSQYVNLMSFTLKGQLKRLYNLGARKFVFVGTGLIGCIPSERNKNKGEQCNEEVNHWSVKYNEALRLMLRNLKFELNGINYSYFDGYSVMQNFIQKPTAYGFSEVKAACCGMGKLKAEIPCLPISSYCNNRSNHLFWDGSHPTEAAHRIFVDHIFYGPLQYTFPVNVKKLIAI</sequence>
<evidence type="ECO:0000256" key="2">
    <source>
        <dbReference type="ARBA" id="ARBA00022801"/>
    </source>
</evidence>
<dbReference type="AlphaFoldDB" id="W9RDK4"/>
<keyword evidence="3" id="KW-0442">Lipid degradation</keyword>
<dbReference type="OrthoDB" id="1600564at2759"/>
<dbReference type="PROSITE" id="PS01098">
    <property type="entry name" value="LIPASE_GDSL_SER"/>
    <property type="match status" value="1"/>
</dbReference>
<dbReference type="InterPro" id="IPR008265">
    <property type="entry name" value="Lipase_GDSL_AS"/>
</dbReference>
<evidence type="ECO:0000256" key="3">
    <source>
        <dbReference type="ARBA" id="ARBA00022963"/>
    </source>
</evidence>
<accession>W9RDK4</accession>
<dbReference type="eggNOG" id="KOG0017">
    <property type="taxonomic scope" value="Eukaryota"/>
</dbReference>
<dbReference type="STRING" id="981085.W9RDK4"/>
<dbReference type="EMBL" id="KE344534">
    <property type="protein sequence ID" value="EXB66344.1"/>
    <property type="molecule type" value="Genomic_DNA"/>
</dbReference>
<proteinExistence type="inferred from homology"/>
<dbReference type="Gene3D" id="3.40.50.1110">
    <property type="entry name" value="SGNH hydrolase"/>
    <property type="match status" value="1"/>
</dbReference>
<dbReference type="Proteomes" id="UP000030645">
    <property type="component" value="Unassembled WGS sequence"/>
</dbReference>
<dbReference type="KEGG" id="mnt:21391469"/>
<dbReference type="PANTHER" id="PTHR45648:SF174">
    <property type="entry name" value="GDSL ESTERASE_LIPASE"/>
    <property type="match status" value="1"/>
</dbReference>
<dbReference type="GO" id="GO:0016298">
    <property type="term" value="F:lipase activity"/>
    <property type="evidence" value="ECO:0007669"/>
    <property type="project" value="InterPro"/>
</dbReference>
<dbReference type="GO" id="GO:0016042">
    <property type="term" value="P:lipid catabolic process"/>
    <property type="evidence" value="ECO:0007669"/>
    <property type="project" value="UniProtKB-KW"/>
</dbReference>